<feature type="region of interest" description="Disordered" evidence="1">
    <location>
        <begin position="1"/>
        <end position="23"/>
    </location>
</feature>
<proteinExistence type="predicted"/>
<feature type="region of interest" description="Disordered" evidence="1">
    <location>
        <begin position="65"/>
        <end position="88"/>
    </location>
</feature>
<reference evidence="2 3" key="1">
    <citation type="journal article" date="2023" name="Sci. Data">
        <title>Genome assembly of the Korean intertidal mud-creeper Batillaria attramentaria.</title>
        <authorList>
            <person name="Patra A.K."/>
            <person name="Ho P.T."/>
            <person name="Jun S."/>
            <person name="Lee S.J."/>
            <person name="Kim Y."/>
            <person name="Won Y.J."/>
        </authorList>
    </citation>
    <scope>NUCLEOTIDE SEQUENCE [LARGE SCALE GENOMIC DNA]</scope>
    <source>
        <strain evidence="2">Wonlab-2016</strain>
    </source>
</reference>
<evidence type="ECO:0000313" key="2">
    <source>
        <dbReference type="EMBL" id="KAK7505965.1"/>
    </source>
</evidence>
<sequence>MYGMHVPSNNKNRTRLWPRTADPSTMHGINVAFSPEKVCHASDPAGNVFCRGISVYTNHARHHSTLKQAKKENVRAGPHTGKNCQFQG</sequence>
<name>A0ABD0M322_9CAEN</name>
<keyword evidence="3" id="KW-1185">Reference proteome</keyword>
<dbReference type="EMBL" id="JACVVK020000008">
    <property type="protein sequence ID" value="KAK7505965.1"/>
    <property type="molecule type" value="Genomic_DNA"/>
</dbReference>
<protein>
    <submittedName>
        <fullName evidence="2">Uncharacterized protein</fullName>
    </submittedName>
</protein>
<gene>
    <name evidence="2" type="ORF">BaRGS_00002687</name>
</gene>
<dbReference type="AlphaFoldDB" id="A0ABD0M322"/>
<organism evidence="2 3">
    <name type="scientific">Batillaria attramentaria</name>
    <dbReference type="NCBI Taxonomy" id="370345"/>
    <lineage>
        <taxon>Eukaryota</taxon>
        <taxon>Metazoa</taxon>
        <taxon>Spiralia</taxon>
        <taxon>Lophotrochozoa</taxon>
        <taxon>Mollusca</taxon>
        <taxon>Gastropoda</taxon>
        <taxon>Caenogastropoda</taxon>
        <taxon>Sorbeoconcha</taxon>
        <taxon>Cerithioidea</taxon>
        <taxon>Batillariidae</taxon>
        <taxon>Batillaria</taxon>
    </lineage>
</organism>
<comment type="caution">
    <text evidence="2">The sequence shown here is derived from an EMBL/GenBank/DDBJ whole genome shotgun (WGS) entry which is preliminary data.</text>
</comment>
<accession>A0ABD0M322</accession>
<evidence type="ECO:0000313" key="3">
    <source>
        <dbReference type="Proteomes" id="UP001519460"/>
    </source>
</evidence>
<evidence type="ECO:0000256" key="1">
    <source>
        <dbReference type="SAM" id="MobiDB-lite"/>
    </source>
</evidence>
<dbReference type="Proteomes" id="UP001519460">
    <property type="component" value="Unassembled WGS sequence"/>
</dbReference>